<gene>
    <name evidence="1" type="ORF">METZ01_LOCUS338234</name>
</gene>
<evidence type="ECO:0000313" key="1">
    <source>
        <dbReference type="EMBL" id="SVC85380.1"/>
    </source>
</evidence>
<reference evidence="1" key="1">
    <citation type="submission" date="2018-05" db="EMBL/GenBank/DDBJ databases">
        <authorList>
            <person name="Lanie J.A."/>
            <person name="Ng W.-L."/>
            <person name="Kazmierczak K.M."/>
            <person name="Andrzejewski T.M."/>
            <person name="Davidsen T.M."/>
            <person name="Wayne K.J."/>
            <person name="Tettelin H."/>
            <person name="Glass J.I."/>
            <person name="Rusch D."/>
            <person name="Podicherti R."/>
            <person name="Tsui H.-C.T."/>
            <person name="Winkler M.E."/>
        </authorList>
    </citation>
    <scope>NUCLEOTIDE SEQUENCE</scope>
</reference>
<dbReference type="AlphaFoldDB" id="A0A382QKE9"/>
<feature type="non-terminal residue" evidence="1">
    <location>
        <position position="25"/>
    </location>
</feature>
<name>A0A382QKE9_9ZZZZ</name>
<accession>A0A382QKE9</accession>
<proteinExistence type="predicted"/>
<protein>
    <submittedName>
        <fullName evidence="1">Uncharacterized protein</fullName>
    </submittedName>
</protein>
<organism evidence="1">
    <name type="scientific">marine metagenome</name>
    <dbReference type="NCBI Taxonomy" id="408172"/>
    <lineage>
        <taxon>unclassified sequences</taxon>
        <taxon>metagenomes</taxon>
        <taxon>ecological metagenomes</taxon>
    </lineage>
</organism>
<dbReference type="EMBL" id="UINC01114809">
    <property type="protein sequence ID" value="SVC85380.1"/>
    <property type="molecule type" value="Genomic_DNA"/>
</dbReference>
<sequence>MPLWGAVEGSEALPKFLTTAQQKDV</sequence>